<proteinExistence type="predicted"/>
<dbReference type="RefSeq" id="WP_022392036.1">
    <property type="nucleotide sequence ID" value="NZ_QRZF01000002.1"/>
</dbReference>
<protein>
    <submittedName>
        <fullName evidence="1">DUF1493 family protein</fullName>
    </submittedName>
</protein>
<reference evidence="1 2" key="1">
    <citation type="submission" date="2018-08" db="EMBL/GenBank/DDBJ databases">
        <title>A genome reference for cultivated species of the human gut microbiota.</title>
        <authorList>
            <person name="Zou Y."/>
            <person name="Xue W."/>
            <person name="Luo G."/>
        </authorList>
    </citation>
    <scope>NUCLEOTIDE SEQUENCE [LARGE SCALE GENOMIC DNA]</scope>
    <source>
        <strain evidence="1 2">AF14-32</strain>
    </source>
</reference>
<evidence type="ECO:0000313" key="2">
    <source>
        <dbReference type="Proteomes" id="UP000283850"/>
    </source>
</evidence>
<comment type="caution">
    <text evidence="1">The sequence shown here is derived from an EMBL/GenBank/DDBJ whole genome shotgun (WGS) entry which is preliminary data.</text>
</comment>
<gene>
    <name evidence="1" type="ORF">DWW10_03370</name>
</gene>
<evidence type="ECO:0000313" key="1">
    <source>
        <dbReference type="EMBL" id="RGV57121.1"/>
    </source>
</evidence>
<dbReference type="Proteomes" id="UP000283850">
    <property type="component" value="Unassembled WGS sequence"/>
</dbReference>
<dbReference type="Pfam" id="PF07377">
    <property type="entry name" value="DUF1493"/>
    <property type="match status" value="1"/>
</dbReference>
<dbReference type="AlphaFoldDB" id="A0A412YI85"/>
<sequence length="106" mass="12340">MMRSENLNLLKLFVDKQGFLYVEELKETTLLECDLRITGDDAVEFILAFGQEFNVDVSKFKLDEYFEAEGALGPFFSFFYKYVSSPLKKKMAIKDLLDAMESHKME</sequence>
<dbReference type="EMBL" id="QRZF01000002">
    <property type="protein sequence ID" value="RGV57121.1"/>
    <property type="molecule type" value="Genomic_DNA"/>
</dbReference>
<dbReference type="InterPro" id="IPR010862">
    <property type="entry name" value="DUF1493"/>
</dbReference>
<accession>A0A412YI85</accession>
<organism evidence="1 2">
    <name type="scientific">Bacteroides intestinalis</name>
    <dbReference type="NCBI Taxonomy" id="329854"/>
    <lineage>
        <taxon>Bacteria</taxon>
        <taxon>Pseudomonadati</taxon>
        <taxon>Bacteroidota</taxon>
        <taxon>Bacteroidia</taxon>
        <taxon>Bacteroidales</taxon>
        <taxon>Bacteroidaceae</taxon>
        <taxon>Bacteroides</taxon>
    </lineage>
</organism>
<name>A0A412YI85_9BACE</name>